<evidence type="ECO:0000313" key="2">
    <source>
        <dbReference type="EMBL" id="UMM13287.1"/>
    </source>
</evidence>
<dbReference type="AlphaFoldDB" id="A0AAE9E4B2"/>
<protein>
    <submittedName>
        <fullName evidence="2">Uncharacterized protein</fullName>
    </submittedName>
</protein>
<keyword evidence="1" id="KW-0812">Transmembrane</keyword>
<name>A0AAE9E4B2_CAEBR</name>
<evidence type="ECO:0000256" key="1">
    <source>
        <dbReference type="SAM" id="Phobius"/>
    </source>
</evidence>
<accession>A0AAE9E4B2</accession>
<evidence type="ECO:0000313" key="3">
    <source>
        <dbReference type="Proteomes" id="UP000829354"/>
    </source>
</evidence>
<reference evidence="2 3" key="1">
    <citation type="submission" date="2022-04" db="EMBL/GenBank/DDBJ databases">
        <title>Chromosome-level reference genomes for two strains of Caenorhabditis briggsae: an improved platform for comparative genomics.</title>
        <authorList>
            <person name="Stevens L."/>
            <person name="Andersen E."/>
        </authorList>
    </citation>
    <scope>NUCLEOTIDE SEQUENCE [LARGE SCALE GENOMIC DNA]</scope>
    <source>
        <strain evidence="2">VX34</strain>
        <tissue evidence="2">Whole-organism</tissue>
    </source>
</reference>
<sequence>MASTDVERLLRQERIKPEDLLTDGPNNRLNPLIQTEETTVENTKGTKPTGKKNNVIRIRRKLIITKHEDVLRIFLPFIAFGGAVLLFVQSLIAISIILFPSPSKE</sequence>
<feature type="transmembrane region" description="Helical" evidence="1">
    <location>
        <begin position="70"/>
        <end position="99"/>
    </location>
</feature>
<dbReference type="EMBL" id="CP092620">
    <property type="protein sequence ID" value="UMM13287.1"/>
    <property type="molecule type" value="Genomic_DNA"/>
</dbReference>
<keyword evidence="1" id="KW-1133">Transmembrane helix</keyword>
<gene>
    <name evidence="2" type="ORF">L5515_001645</name>
</gene>
<dbReference type="Proteomes" id="UP000829354">
    <property type="component" value="Chromosome I"/>
</dbReference>
<keyword evidence="1" id="KW-0472">Membrane</keyword>
<organism evidence="2 3">
    <name type="scientific">Caenorhabditis briggsae</name>
    <dbReference type="NCBI Taxonomy" id="6238"/>
    <lineage>
        <taxon>Eukaryota</taxon>
        <taxon>Metazoa</taxon>
        <taxon>Ecdysozoa</taxon>
        <taxon>Nematoda</taxon>
        <taxon>Chromadorea</taxon>
        <taxon>Rhabditida</taxon>
        <taxon>Rhabditina</taxon>
        <taxon>Rhabditomorpha</taxon>
        <taxon>Rhabditoidea</taxon>
        <taxon>Rhabditidae</taxon>
        <taxon>Peloderinae</taxon>
        <taxon>Caenorhabditis</taxon>
    </lineage>
</organism>
<keyword evidence="3" id="KW-1185">Reference proteome</keyword>
<proteinExistence type="predicted"/>